<organism evidence="5 6">
    <name type="scientific">Penicilliopsis zonata CBS 506.65</name>
    <dbReference type="NCBI Taxonomy" id="1073090"/>
    <lineage>
        <taxon>Eukaryota</taxon>
        <taxon>Fungi</taxon>
        <taxon>Dikarya</taxon>
        <taxon>Ascomycota</taxon>
        <taxon>Pezizomycotina</taxon>
        <taxon>Eurotiomycetes</taxon>
        <taxon>Eurotiomycetidae</taxon>
        <taxon>Eurotiales</taxon>
        <taxon>Aspergillaceae</taxon>
        <taxon>Penicilliopsis</taxon>
    </lineage>
</organism>
<dbReference type="GO" id="GO:0035091">
    <property type="term" value="F:phosphatidylinositol binding"/>
    <property type="evidence" value="ECO:0007669"/>
    <property type="project" value="InterPro"/>
</dbReference>
<evidence type="ECO:0000313" key="6">
    <source>
        <dbReference type="Proteomes" id="UP000184188"/>
    </source>
</evidence>
<dbReference type="PROSITE" id="PS51207">
    <property type="entry name" value="PXA"/>
    <property type="match status" value="1"/>
</dbReference>
<feature type="compositionally biased region" description="Polar residues" evidence="2">
    <location>
        <begin position="724"/>
        <end position="758"/>
    </location>
</feature>
<evidence type="ECO:0000313" key="5">
    <source>
        <dbReference type="EMBL" id="OJJ43320.1"/>
    </source>
</evidence>
<evidence type="ECO:0000256" key="2">
    <source>
        <dbReference type="SAM" id="MobiDB-lite"/>
    </source>
</evidence>
<feature type="region of interest" description="Disordered" evidence="2">
    <location>
        <begin position="698"/>
        <end position="765"/>
    </location>
</feature>
<dbReference type="STRING" id="1073090.A0A1L9S852"/>
<dbReference type="Pfam" id="PF02194">
    <property type="entry name" value="PXA"/>
    <property type="match status" value="1"/>
</dbReference>
<dbReference type="Gene3D" id="3.30.1520.10">
    <property type="entry name" value="Phox-like domain"/>
    <property type="match status" value="1"/>
</dbReference>
<dbReference type="GeneID" id="34616457"/>
<keyword evidence="3" id="KW-1133">Transmembrane helix</keyword>
<feature type="compositionally biased region" description="Polar residues" evidence="2">
    <location>
        <begin position="30"/>
        <end position="42"/>
    </location>
</feature>
<dbReference type="Pfam" id="PF00787">
    <property type="entry name" value="PX"/>
    <property type="match status" value="1"/>
</dbReference>
<evidence type="ECO:0000259" key="4">
    <source>
        <dbReference type="PROSITE" id="PS51207"/>
    </source>
</evidence>
<dbReference type="PANTHER" id="PTHR22775">
    <property type="entry name" value="SORTING NEXIN"/>
    <property type="match status" value="1"/>
</dbReference>
<comment type="similarity">
    <text evidence="1">Belongs to the sorting nexin family.</text>
</comment>
<dbReference type="InterPro" id="IPR003114">
    <property type="entry name" value="Phox_assoc"/>
</dbReference>
<feature type="compositionally biased region" description="Polar residues" evidence="2">
    <location>
        <begin position="698"/>
        <end position="716"/>
    </location>
</feature>
<sequence>MEDCNTDLASNSESQGTGTSNIDAGPTGPSVDSQKDSQGSYSQPKTLIDAALEFLAVASNESLISAFVVLLAIIYIVFGQLGLLLIGVCLGVVFHASWEGSYHQTENNAPLSRNVNRRKELALELAGRLLEIPVSNSRRLSIQDGETKGSEIPLELDHEYPTFRPETAAALQSLTHAILANYVKYWYDPILPSEPKFALSCQKTLSDFIVSVSGHLSQKRTADTFTQFITNSSSMMIVFLNELSAAYQSSGNQQLSPEQVVKQYLEVSPDCSLANVLSRKQQQKKFNMLAEDILSTFLDKKAYECDVMRTFLREVLSGIVLESMVSNLSRPETINSWILYLLRDGEPEIMSAIDAGIEGSKTQNADLAESRTATGHSTLNTTGDDGNPTQAVSTIAREGSILQNQETAIASLIDKHLSIDTPTHDGRQIQPTISNNIDDSTNLLHQETYSAAELHQLEQNNGQLATGLVELTTEQRQPRPSPAERRSIETTEAPQLSLHGAWVSVDDGSSAGERDTLRSKPTSDYFLQIEPSSSRFPGWMIFRKYADFESLHETIEAIARLNDVRGFREKHTMLPAWKGQTKKMLARSLEQYLQDALRHEILAESPRMKRFLEKDGSFGIDPSPEPTAKLGFSFRSQTALENVGKGVLGALTQAPKGVAGSGKAVLDGVTNVFGTVAGTSKRFSNIPAENGSLMRNISVNTKSDGSHATQDTNASRSEPKLAGPNTSNSHVMSPTMEGTQSPPQGTSMESFFKNSPSSAEGVGSFPALATPELTDASSESHAARDEKIHAENNEHTQNSMDQEGHALGLLKSPVKSSMRNPLPGDVDTSCGPSNSPITCEETQMAVELIFAVINELYTLSSAWNIRRTFLNAAKSYILRPSSPHLENIRALLQESMIEAHTSDEAIGSYISKMRENVLPTDQEQALWPSPPDEAEKQRLRETARKVFIQKGIPQALTSIMGAAASREALEKVFDCLQVDLVARGFVFALLLQAMKAIML</sequence>
<dbReference type="VEuPathDB" id="FungiDB:ASPZODRAFT_74805"/>
<protein>
    <recommendedName>
        <fullName evidence="4">PXA domain-containing protein</fullName>
    </recommendedName>
</protein>
<feature type="region of interest" description="Disordered" evidence="2">
    <location>
        <begin position="1"/>
        <end position="42"/>
    </location>
</feature>
<evidence type="ECO:0000256" key="1">
    <source>
        <dbReference type="ARBA" id="ARBA00010883"/>
    </source>
</evidence>
<dbReference type="RefSeq" id="XP_022577830.1">
    <property type="nucleotide sequence ID" value="XM_022729993.1"/>
</dbReference>
<dbReference type="SUPFAM" id="SSF64268">
    <property type="entry name" value="PX domain"/>
    <property type="match status" value="1"/>
</dbReference>
<dbReference type="OrthoDB" id="41200at2759"/>
<reference evidence="6" key="1">
    <citation type="journal article" date="2017" name="Genome Biol.">
        <title>Comparative genomics reveals high biological diversity and specific adaptations in the industrially and medically important fungal genus Aspergillus.</title>
        <authorList>
            <person name="de Vries R.P."/>
            <person name="Riley R."/>
            <person name="Wiebenga A."/>
            <person name="Aguilar-Osorio G."/>
            <person name="Amillis S."/>
            <person name="Uchima C.A."/>
            <person name="Anderluh G."/>
            <person name="Asadollahi M."/>
            <person name="Askin M."/>
            <person name="Barry K."/>
            <person name="Battaglia E."/>
            <person name="Bayram O."/>
            <person name="Benocci T."/>
            <person name="Braus-Stromeyer S.A."/>
            <person name="Caldana C."/>
            <person name="Canovas D."/>
            <person name="Cerqueira G.C."/>
            <person name="Chen F."/>
            <person name="Chen W."/>
            <person name="Choi C."/>
            <person name="Clum A."/>
            <person name="Dos Santos R.A."/>
            <person name="Damasio A.R."/>
            <person name="Diallinas G."/>
            <person name="Emri T."/>
            <person name="Fekete E."/>
            <person name="Flipphi M."/>
            <person name="Freyberg S."/>
            <person name="Gallo A."/>
            <person name="Gournas C."/>
            <person name="Habgood R."/>
            <person name="Hainaut M."/>
            <person name="Harispe M.L."/>
            <person name="Henrissat B."/>
            <person name="Hilden K.S."/>
            <person name="Hope R."/>
            <person name="Hossain A."/>
            <person name="Karabika E."/>
            <person name="Karaffa L."/>
            <person name="Karanyi Z."/>
            <person name="Krasevec N."/>
            <person name="Kuo A."/>
            <person name="Kusch H."/>
            <person name="LaButti K."/>
            <person name="Lagendijk E.L."/>
            <person name="Lapidus A."/>
            <person name="Levasseur A."/>
            <person name="Lindquist E."/>
            <person name="Lipzen A."/>
            <person name="Logrieco A.F."/>
            <person name="MacCabe A."/>
            <person name="Maekelae M.R."/>
            <person name="Malavazi I."/>
            <person name="Melin P."/>
            <person name="Meyer V."/>
            <person name="Mielnichuk N."/>
            <person name="Miskei M."/>
            <person name="Molnar A.P."/>
            <person name="Mule G."/>
            <person name="Ngan C.Y."/>
            <person name="Orejas M."/>
            <person name="Orosz E."/>
            <person name="Ouedraogo J.P."/>
            <person name="Overkamp K.M."/>
            <person name="Park H.-S."/>
            <person name="Perrone G."/>
            <person name="Piumi F."/>
            <person name="Punt P.J."/>
            <person name="Ram A.F."/>
            <person name="Ramon A."/>
            <person name="Rauscher S."/>
            <person name="Record E."/>
            <person name="Riano-Pachon D.M."/>
            <person name="Robert V."/>
            <person name="Roehrig J."/>
            <person name="Ruller R."/>
            <person name="Salamov A."/>
            <person name="Salih N.S."/>
            <person name="Samson R.A."/>
            <person name="Sandor E."/>
            <person name="Sanguinetti M."/>
            <person name="Schuetze T."/>
            <person name="Sepcic K."/>
            <person name="Shelest E."/>
            <person name="Sherlock G."/>
            <person name="Sophianopoulou V."/>
            <person name="Squina F.M."/>
            <person name="Sun H."/>
            <person name="Susca A."/>
            <person name="Todd R.B."/>
            <person name="Tsang A."/>
            <person name="Unkles S.E."/>
            <person name="van de Wiele N."/>
            <person name="van Rossen-Uffink D."/>
            <person name="Oliveira J.V."/>
            <person name="Vesth T.C."/>
            <person name="Visser J."/>
            <person name="Yu J.-H."/>
            <person name="Zhou M."/>
            <person name="Andersen M.R."/>
            <person name="Archer D.B."/>
            <person name="Baker S.E."/>
            <person name="Benoit I."/>
            <person name="Brakhage A.A."/>
            <person name="Braus G.H."/>
            <person name="Fischer R."/>
            <person name="Frisvad J.C."/>
            <person name="Goldman G.H."/>
            <person name="Houbraken J."/>
            <person name="Oakley B."/>
            <person name="Pocsi I."/>
            <person name="Scazzocchio C."/>
            <person name="Seiboth B."/>
            <person name="vanKuyk P.A."/>
            <person name="Wortman J."/>
            <person name="Dyer P.S."/>
            <person name="Grigoriev I.V."/>
        </authorList>
    </citation>
    <scope>NUCLEOTIDE SEQUENCE [LARGE SCALE GENOMIC DNA]</scope>
    <source>
        <strain evidence="6">CBS 506.65</strain>
    </source>
</reference>
<dbReference type="InterPro" id="IPR001683">
    <property type="entry name" value="PX_dom"/>
</dbReference>
<gene>
    <name evidence="5" type="ORF">ASPZODRAFT_74805</name>
</gene>
<dbReference type="Proteomes" id="UP000184188">
    <property type="component" value="Unassembled WGS sequence"/>
</dbReference>
<feature type="domain" description="PXA" evidence="4">
    <location>
        <begin position="164"/>
        <end position="346"/>
    </location>
</feature>
<dbReference type="InterPro" id="IPR013937">
    <property type="entry name" value="Sorting_nexin_C"/>
</dbReference>
<feature type="compositionally biased region" description="Polar residues" evidence="2">
    <location>
        <begin position="7"/>
        <end position="22"/>
    </location>
</feature>
<proteinExistence type="inferred from homology"/>
<name>A0A1L9S852_9EURO</name>
<dbReference type="PANTHER" id="PTHR22775:SF47">
    <property type="entry name" value="MEIOTICALLY UP-REGULATED GENE 122 PROTEIN"/>
    <property type="match status" value="1"/>
</dbReference>
<feature type="region of interest" description="Disordered" evidence="2">
    <location>
        <begin position="472"/>
        <end position="492"/>
    </location>
</feature>
<keyword evidence="3" id="KW-0812">Transmembrane</keyword>
<dbReference type="Pfam" id="PF08628">
    <property type="entry name" value="Nexin_C"/>
    <property type="match status" value="1"/>
</dbReference>
<dbReference type="CDD" id="cd06093">
    <property type="entry name" value="PX_domain"/>
    <property type="match status" value="1"/>
</dbReference>
<dbReference type="SMART" id="SM00313">
    <property type="entry name" value="PXA"/>
    <property type="match status" value="1"/>
</dbReference>
<feature type="transmembrane region" description="Helical" evidence="3">
    <location>
        <begin position="67"/>
        <end position="94"/>
    </location>
</feature>
<accession>A0A1L9S852</accession>
<dbReference type="EMBL" id="KV878353">
    <property type="protein sequence ID" value="OJJ43320.1"/>
    <property type="molecule type" value="Genomic_DNA"/>
</dbReference>
<dbReference type="AlphaFoldDB" id="A0A1L9S852"/>
<dbReference type="InterPro" id="IPR036871">
    <property type="entry name" value="PX_dom_sf"/>
</dbReference>
<keyword evidence="3" id="KW-0472">Membrane</keyword>
<evidence type="ECO:0000256" key="3">
    <source>
        <dbReference type="SAM" id="Phobius"/>
    </source>
</evidence>
<keyword evidence="6" id="KW-1185">Reference proteome</keyword>